<reference evidence="1" key="1">
    <citation type="submission" date="2018-11" db="EMBL/GenBank/DDBJ databases">
        <authorList>
            <consortium name="Genoscope - CEA"/>
            <person name="William W."/>
        </authorList>
    </citation>
    <scope>NUCLEOTIDE SEQUENCE</scope>
</reference>
<gene>
    <name evidence="1" type="ORF">BOLC2T07282H</name>
</gene>
<dbReference type="EMBL" id="LR031874">
    <property type="protein sequence ID" value="VDD20552.1"/>
    <property type="molecule type" value="Genomic_DNA"/>
</dbReference>
<accession>A0A3P6DJ71</accession>
<organism evidence="1">
    <name type="scientific">Brassica oleracea</name>
    <name type="common">Wild cabbage</name>
    <dbReference type="NCBI Taxonomy" id="3712"/>
    <lineage>
        <taxon>Eukaryota</taxon>
        <taxon>Viridiplantae</taxon>
        <taxon>Streptophyta</taxon>
        <taxon>Embryophyta</taxon>
        <taxon>Tracheophyta</taxon>
        <taxon>Spermatophyta</taxon>
        <taxon>Magnoliopsida</taxon>
        <taxon>eudicotyledons</taxon>
        <taxon>Gunneridae</taxon>
        <taxon>Pentapetalae</taxon>
        <taxon>rosids</taxon>
        <taxon>malvids</taxon>
        <taxon>Brassicales</taxon>
        <taxon>Brassicaceae</taxon>
        <taxon>Brassiceae</taxon>
        <taxon>Brassica</taxon>
    </lineage>
</organism>
<name>A0A3P6DJ71_BRAOL</name>
<proteinExistence type="predicted"/>
<sequence length="62" mass="7092">MGKTKTIGFCRKVVRKRVISIAHLLESVDRVAPFPLGLLLLQLINRQQQHRSIQVIVLIQSM</sequence>
<evidence type="ECO:0000313" key="1">
    <source>
        <dbReference type="EMBL" id="VDD20552.1"/>
    </source>
</evidence>
<dbReference type="AlphaFoldDB" id="A0A3P6DJ71"/>
<protein>
    <submittedName>
        <fullName evidence="1">Uncharacterized protein</fullName>
    </submittedName>
</protein>